<name>A0A6A5SG14_9PLEO</name>
<sequence>MKIIPMILVRDFDGLDICYRISARRARNYWELLESIHNTFSNTWDRYNAHLHFENDCSNGRISPREWDVGGYFEDEFVVDGWLVLFAHFEEVEGRVMDDVGDQGSYGVDRIWYWGTYGDEGVQKKGAPKGEVDEDPYPPFLEALPPDHLVLTSVIK</sequence>
<dbReference type="Proteomes" id="UP000800038">
    <property type="component" value="Unassembled WGS sequence"/>
</dbReference>
<reference evidence="1" key="1">
    <citation type="journal article" date="2020" name="Stud. Mycol.">
        <title>101 Dothideomycetes genomes: a test case for predicting lifestyles and emergence of pathogens.</title>
        <authorList>
            <person name="Haridas S."/>
            <person name="Albert R."/>
            <person name="Binder M."/>
            <person name="Bloem J."/>
            <person name="Labutti K."/>
            <person name="Salamov A."/>
            <person name="Andreopoulos B."/>
            <person name="Baker S."/>
            <person name="Barry K."/>
            <person name="Bills G."/>
            <person name="Bluhm B."/>
            <person name="Cannon C."/>
            <person name="Castanera R."/>
            <person name="Culley D."/>
            <person name="Daum C."/>
            <person name="Ezra D."/>
            <person name="Gonzalez J."/>
            <person name="Henrissat B."/>
            <person name="Kuo A."/>
            <person name="Liang C."/>
            <person name="Lipzen A."/>
            <person name="Lutzoni F."/>
            <person name="Magnuson J."/>
            <person name="Mondo S."/>
            <person name="Nolan M."/>
            <person name="Ohm R."/>
            <person name="Pangilinan J."/>
            <person name="Park H.-J."/>
            <person name="Ramirez L."/>
            <person name="Alfaro M."/>
            <person name="Sun H."/>
            <person name="Tritt A."/>
            <person name="Yoshinaga Y."/>
            <person name="Zwiers L.-H."/>
            <person name="Turgeon B."/>
            <person name="Goodwin S."/>
            <person name="Spatafora J."/>
            <person name="Crous P."/>
            <person name="Grigoriev I."/>
        </authorList>
    </citation>
    <scope>NUCLEOTIDE SEQUENCE</scope>
    <source>
        <strain evidence="1">CBS 161.51</strain>
    </source>
</reference>
<dbReference type="AlphaFoldDB" id="A0A6A5SG14"/>
<proteinExistence type="predicted"/>
<dbReference type="OrthoDB" id="3680973at2759"/>
<organism evidence="1 2">
    <name type="scientific">Clathrospora elynae</name>
    <dbReference type="NCBI Taxonomy" id="706981"/>
    <lineage>
        <taxon>Eukaryota</taxon>
        <taxon>Fungi</taxon>
        <taxon>Dikarya</taxon>
        <taxon>Ascomycota</taxon>
        <taxon>Pezizomycotina</taxon>
        <taxon>Dothideomycetes</taxon>
        <taxon>Pleosporomycetidae</taxon>
        <taxon>Pleosporales</taxon>
        <taxon>Diademaceae</taxon>
        <taxon>Clathrospora</taxon>
    </lineage>
</organism>
<gene>
    <name evidence="1" type="ORF">EJ02DRAFT_425495</name>
</gene>
<evidence type="ECO:0000313" key="2">
    <source>
        <dbReference type="Proteomes" id="UP000800038"/>
    </source>
</evidence>
<accession>A0A6A5SG14</accession>
<evidence type="ECO:0000313" key="1">
    <source>
        <dbReference type="EMBL" id="KAF1938690.1"/>
    </source>
</evidence>
<keyword evidence="2" id="KW-1185">Reference proteome</keyword>
<dbReference type="EMBL" id="ML976098">
    <property type="protein sequence ID" value="KAF1938690.1"/>
    <property type="molecule type" value="Genomic_DNA"/>
</dbReference>
<protein>
    <submittedName>
        <fullName evidence="1">Uncharacterized protein</fullName>
    </submittedName>
</protein>